<dbReference type="GO" id="GO:0005829">
    <property type="term" value="C:cytosol"/>
    <property type="evidence" value="ECO:0007669"/>
    <property type="project" value="TreeGrafter"/>
</dbReference>
<dbReference type="GO" id="GO:0050413">
    <property type="term" value="F:D-alanine 2-hydroxymethyltransferase activity"/>
    <property type="evidence" value="ECO:0007669"/>
    <property type="project" value="UniProtKB-EC"/>
</dbReference>
<keyword evidence="8 11" id="KW-0663">Pyridoxal phosphate</keyword>
<evidence type="ECO:0000256" key="10">
    <source>
        <dbReference type="ARBA" id="ARBA00057572"/>
    </source>
</evidence>
<evidence type="ECO:0000256" key="1">
    <source>
        <dbReference type="ARBA" id="ARBA00001933"/>
    </source>
</evidence>
<dbReference type="InterPro" id="IPR015422">
    <property type="entry name" value="PyrdxlP-dep_Trfase_small"/>
</dbReference>
<dbReference type="FunFam" id="3.40.640.10:FF:000001">
    <property type="entry name" value="Serine hydroxymethyltransferase"/>
    <property type="match status" value="1"/>
</dbReference>
<dbReference type="PROSITE" id="PS00096">
    <property type="entry name" value="SHMT"/>
    <property type="match status" value="1"/>
</dbReference>
<reference evidence="14 15" key="1">
    <citation type="submission" date="2017-10" db="EMBL/GenBank/DDBJ databases">
        <title>Sphingobium yanoikuyae S72.</title>
        <authorList>
            <person name="Sanchez E."/>
            <person name="Bustos P."/>
            <person name="Mendoza P."/>
            <person name="Guo X."/>
            <person name="Mendoza A."/>
        </authorList>
    </citation>
    <scope>NUCLEOTIDE SEQUENCE [LARGE SCALE GENOMIC DNA]</scope>
    <source>
        <strain evidence="14 15">S72</strain>
    </source>
</reference>
<dbReference type="InterPro" id="IPR015421">
    <property type="entry name" value="PyrdxlP-dep_Trfase_major"/>
</dbReference>
<dbReference type="PANTHER" id="PTHR11680">
    <property type="entry name" value="SERINE HYDROXYMETHYLTRANSFERASE"/>
    <property type="match status" value="1"/>
</dbReference>
<evidence type="ECO:0000259" key="13">
    <source>
        <dbReference type="Pfam" id="PF00464"/>
    </source>
</evidence>
<evidence type="ECO:0000256" key="2">
    <source>
        <dbReference type="ARBA" id="ARBA00004496"/>
    </source>
</evidence>
<dbReference type="NCBIfam" id="NF000586">
    <property type="entry name" value="PRK00011.1"/>
    <property type="match status" value="1"/>
</dbReference>
<dbReference type="InterPro" id="IPR049943">
    <property type="entry name" value="Ser_HO-MeTrfase-like"/>
</dbReference>
<comment type="pathway">
    <text evidence="11">One-carbon metabolism; tetrahydrofolate interconversion.</text>
</comment>
<dbReference type="PANTHER" id="PTHR11680:SF35">
    <property type="entry name" value="SERINE HYDROXYMETHYLTRANSFERASE 1"/>
    <property type="match status" value="1"/>
</dbReference>
<feature type="modified residue" description="N6-(pyridoxal phosphate)lysine" evidence="11 12">
    <location>
        <position position="246"/>
    </location>
</feature>
<comment type="subunit">
    <text evidence="4 11">Homodimer.</text>
</comment>
<evidence type="ECO:0000256" key="8">
    <source>
        <dbReference type="ARBA" id="ARBA00022898"/>
    </source>
</evidence>
<evidence type="ECO:0000256" key="11">
    <source>
        <dbReference type="HAMAP-Rule" id="MF_00051"/>
    </source>
</evidence>
<feature type="binding site" evidence="11">
    <location>
        <position position="137"/>
    </location>
    <ligand>
        <name>(6S)-5,6,7,8-tetrahydrofolate</name>
        <dbReference type="ChEBI" id="CHEBI:57453"/>
    </ligand>
</feature>
<feature type="binding site" evidence="11">
    <location>
        <position position="261"/>
    </location>
    <ligand>
        <name>(6S)-5,6,7,8-tetrahydrofolate</name>
        <dbReference type="ChEBI" id="CHEBI:57453"/>
    </ligand>
</feature>
<keyword evidence="7 11" id="KW-0808">Transferase</keyword>
<dbReference type="EC" id="2.1.2.1" evidence="11"/>
<dbReference type="InterPro" id="IPR001085">
    <property type="entry name" value="Ser_HO-MeTrfase"/>
</dbReference>
<dbReference type="UniPathway" id="UPA00288">
    <property type="reaction ID" value="UER01023"/>
</dbReference>
<dbReference type="InterPro" id="IPR015424">
    <property type="entry name" value="PyrdxlP-dep_Trfase"/>
</dbReference>
<evidence type="ECO:0000313" key="15">
    <source>
        <dbReference type="Proteomes" id="UP000219422"/>
    </source>
</evidence>
<dbReference type="GO" id="GO:0032259">
    <property type="term" value="P:methylation"/>
    <property type="evidence" value="ECO:0007669"/>
    <property type="project" value="UniProtKB-KW"/>
</dbReference>
<comment type="cofactor">
    <cofactor evidence="1 11 12">
        <name>pyridoxal 5'-phosphate</name>
        <dbReference type="ChEBI" id="CHEBI:597326"/>
    </cofactor>
</comment>
<keyword evidence="11" id="KW-0028">Amino-acid biosynthesis</keyword>
<dbReference type="InterPro" id="IPR039429">
    <property type="entry name" value="SHMT-like_dom"/>
</dbReference>
<comment type="function">
    <text evidence="10">Catalyzes the reversible interconversion of alpha-methyl-L-serine to D-alanine with tetrahydrofolate (THF) serving as the one-carbon carrier. Cannot use alpha-methyl-D-serine, L-serine, D-serine or L-alanine.</text>
</comment>
<accession>A0A291MWM6</accession>
<dbReference type="AlphaFoldDB" id="A0A291MWM6"/>
<dbReference type="GO" id="GO:0004372">
    <property type="term" value="F:glycine hydroxymethyltransferase activity"/>
    <property type="evidence" value="ECO:0007669"/>
    <property type="project" value="UniProtKB-UniRule"/>
</dbReference>
<dbReference type="CDD" id="cd00378">
    <property type="entry name" value="SHMT"/>
    <property type="match status" value="1"/>
</dbReference>
<evidence type="ECO:0000256" key="6">
    <source>
        <dbReference type="ARBA" id="ARBA00022563"/>
    </source>
</evidence>
<dbReference type="SUPFAM" id="SSF53383">
    <property type="entry name" value="PLP-dependent transferases"/>
    <property type="match status" value="1"/>
</dbReference>
<dbReference type="Pfam" id="PF00464">
    <property type="entry name" value="SHMT"/>
    <property type="match status" value="1"/>
</dbReference>
<evidence type="ECO:0000313" key="14">
    <source>
        <dbReference type="EMBL" id="ATI79318.1"/>
    </source>
</evidence>
<comment type="function">
    <text evidence="11">Catalyzes the reversible interconversion of serine and glycine with tetrahydrofolate (THF) serving as the one-carbon carrier. This reaction serves as the major source of one-carbon groups required for the biosynthesis of purines, thymidylate, methionine, and other important biomolecules. Also exhibits THF-independent aldolase activity toward beta-hydroxyamino acids, producing glycine and aldehydes, via a retro-aldol mechanism.</text>
</comment>
<keyword evidence="14" id="KW-0489">Methyltransferase</keyword>
<keyword evidence="5 11" id="KW-0963">Cytoplasm</keyword>
<evidence type="ECO:0000256" key="3">
    <source>
        <dbReference type="ARBA" id="ARBA00006376"/>
    </source>
</evidence>
<dbReference type="GO" id="GO:0030170">
    <property type="term" value="F:pyridoxal phosphate binding"/>
    <property type="evidence" value="ECO:0007669"/>
    <property type="project" value="UniProtKB-UniRule"/>
</dbReference>
<dbReference type="PIRSF" id="PIRSF000412">
    <property type="entry name" value="SHMT"/>
    <property type="match status" value="1"/>
</dbReference>
<dbReference type="EMBL" id="CP023741">
    <property type="protein sequence ID" value="ATI79318.1"/>
    <property type="molecule type" value="Genomic_DNA"/>
</dbReference>
<dbReference type="UniPathway" id="UPA00193"/>
<feature type="domain" description="Serine hydroxymethyltransferase-like" evidence="13">
    <location>
        <begin position="25"/>
        <end position="401"/>
    </location>
</feature>
<comment type="catalytic activity">
    <reaction evidence="9">
        <text>(6R)-5,10-methylene-5,6,7,8-tetrahydrofolate + D-alanine + H2O = 2-methylserine + (6S)-5,6,7,8-tetrahydrofolate</text>
        <dbReference type="Rhea" id="RHEA:10064"/>
        <dbReference type="ChEBI" id="CHEBI:15377"/>
        <dbReference type="ChEBI" id="CHEBI:15636"/>
        <dbReference type="ChEBI" id="CHEBI:57416"/>
        <dbReference type="ChEBI" id="CHEBI:57453"/>
        <dbReference type="ChEBI" id="CHEBI:58275"/>
        <dbReference type="EC" id="2.1.2.7"/>
    </reaction>
</comment>
<comment type="similarity">
    <text evidence="3 11">Belongs to the SHMT family.</text>
</comment>
<comment type="caution">
    <text evidence="11">Lacks conserved residue(s) required for the propagation of feature annotation.</text>
</comment>
<dbReference type="Gene3D" id="3.90.1150.10">
    <property type="entry name" value="Aspartate Aminotransferase, domain 1"/>
    <property type="match status" value="1"/>
</dbReference>
<dbReference type="RefSeq" id="WP_097382688.1">
    <property type="nucleotide sequence ID" value="NZ_CP023741.1"/>
</dbReference>
<dbReference type="GO" id="GO:0035999">
    <property type="term" value="P:tetrahydrofolate interconversion"/>
    <property type="evidence" value="ECO:0007669"/>
    <property type="project" value="UniProtKB-UniRule"/>
</dbReference>
<dbReference type="KEGG" id="sya:A6768_04300"/>
<evidence type="ECO:0000256" key="12">
    <source>
        <dbReference type="PIRSR" id="PIRSR000412-50"/>
    </source>
</evidence>
<dbReference type="Gene3D" id="3.40.640.10">
    <property type="entry name" value="Type I PLP-dependent aspartate aminotransferase-like (Major domain)"/>
    <property type="match status" value="1"/>
</dbReference>
<gene>
    <name evidence="11 14" type="primary">glyA</name>
    <name evidence="14" type="ORF">A6768_04300</name>
</gene>
<evidence type="ECO:0000256" key="4">
    <source>
        <dbReference type="ARBA" id="ARBA00011738"/>
    </source>
</evidence>
<comment type="subcellular location">
    <subcellularLocation>
        <location evidence="2 11">Cytoplasm</location>
    </subcellularLocation>
</comment>
<proteinExistence type="inferred from homology"/>
<feature type="binding site" evidence="11">
    <location>
        <begin position="141"/>
        <end position="143"/>
    </location>
    <ligand>
        <name>(6S)-5,6,7,8-tetrahydrofolate</name>
        <dbReference type="ChEBI" id="CHEBI:57453"/>
    </ligand>
</feature>
<keyword evidence="6 11" id="KW-0554">One-carbon metabolism</keyword>
<dbReference type="HAMAP" id="MF_00051">
    <property type="entry name" value="SHMT"/>
    <property type="match status" value="1"/>
</dbReference>
<dbReference type="GO" id="GO:0019264">
    <property type="term" value="P:glycine biosynthetic process from serine"/>
    <property type="evidence" value="ECO:0007669"/>
    <property type="project" value="UniProtKB-UniRule"/>
</dbReference>
<evidence type="ECO:0000256" key="9">
    <source>
        <dbReference type="ARBA" id="ARBA00051216"/>
    </source>
</evidence>
<protein>
    <recommendedName>
        <fullName evidence="11">Serine hydroxymethyltransferase</fullName>
        <shortName evidence="11">SHMT</shortName>
        <shortName evidence="11">Serine methylase</shortName>
        <ecNumber evidence="11">2.1.2.1</ecNumber>
    </recommendedName>
</protein>
<organism evidence="14 15">
    <name type="scientific">Sphingobium yanoikuyae</name>
    <name type="common">Sphingomonas yanoikuyae</name>
    <dbReference type="NCBI Taxonomy" id="13690"/>
    <lineage>
        <taxon>Bacteria</taxon>
        <taxon>Pseudomonadati</taxon>
        <taxon>Pseudomonadota</taxon>
        <taxon>Alphaproteobacteria</taxon>
        <taxon>Sphingomonadales</taxon>
        <taxon>Sphingomonadaceae</taxon>
        <taxon>Sphingobium</taxon>
    </lineage>
</organism>
<name>A0A291MWM6_SPHYA</name>
<dbReference type="Proteomes" id="UP000219422">
    <property type="component" value="Chromosome"/>
</dbReference>
<comment type="pathway">
    <text evidence="11">Amino-acid biosynthesis; glycine biosynthesis; glycine from L-serine: step 1/1.</text>
</comment>
<dbReference type="InterPro" id="IPR019798">
    <property type="entry name" value="Ser_HO-MeTrfase_PLP_BS"/>
</dbReference>
<comment type="catalytic activity">
    <reaction evidence="11">
        <text>(6R)-5,10-methylene-5,6,7,8-tetrahydrofolate + glycine + H2O = (6S)-5,6,7,8-tetrahydrofolate + L-serine</text>
        <dbReference type="Rhea" id="RHEA:15481"/>
        <dbReference type="ChEBI" id="CHEBI:15377"/>
        <dbReference type="ChEBI" id="CHEBI:15636"/>
        <dbReference type="ChEBI" id="CHEBI:33384"/>
        <dbReference type="ChEBI" id="CHEBI:57305"/>
        <dbReference type="ChEBI" id="CHEBI:57453"/>
        <dbReference type="EC" id="2.1.2.1"/>
    </reaction>
</comment>
<sequence length="443" mass="46635">MSTETLTQPNLPDIRSEGYFTAGLAAADPAVFAGVAQELKREQTQIELIASENIVSQAVLEAQGSVFTNKYAEGYPGKRYYQGCAPSDVVEQLAIDRAKQLFGCQFANVQPHSGAQANGGVMLALVKPGETIMGLSLDAGGHLTHGSKPSMSGKWFNAVQYGVREDTHLIDYDAVEAQAIECQPKLIIAGGSAYPRQIDFARFRAIADKVGALFMVDMAHFAGLVAGGAHPSPFSHAHVVTTTTHKTLRGPRGGMIMTDDEAIAKKINSAIFPGLQGGPLMHVIAAKAVAFGEALQPEFKTYAQAIVTNAKALAGKLEQRGLAVVSGGTDTHLALIDLRPYGISGKDADEALERSFITCNKNGVPGDPLPPTKTSGIRVGSPAGTTRGFGVAEFEDIGDMIADVLEGLRDSQASGGEHGDAAVEASVRERVAALCARFPIYQG</sequence>
<dbReference type="GO" id="GO:0008168">
    <property type="term" value="F:methyltransferase activity"/>
    <property type="evidence" value="ECO:0007669"/>
    <property type="project" value="UniProtKB-KW"/>
</dbReference>
<evidence type="ECO:0000256" key="7">
    <source>
        <dbReference type="ARBA" id="ARBA00022679"/>
    </source>
</evidence>
<dbReference type="GeneID" id="57776058"/>
<evidence type="ECO:0000256" key="5">
    <source>
        <dbReference type="ARBA" id="ARBA00022490"/>
    </source>
</evidence>
<feature type="site" description="Plays an important role in substrate specificity" evidence="11">
    <location>
        <position position="245"/>
    </location>
</feature>